<feature type="domain" description="TonB-dependent receptor plug" evidence="6">
    <location>
        <begin position="224"/>
        <end position="317"/>
    </location>
</feature>
<evidence type="ECO:0000256" key="2">
    <source>
        <dbReference type="ARBA" id="ARBA00023136"/>
    </source>
</evidence>
<dbReference type="RefSeq" id="WP_024564707.1">
    <property type="nucleotide sequence ID" value="NZ_CP007547.1"/>
</dbReference>
<evidence type="ECO:0000256" key="1">
    <source>
        <dbReference type="ARBA" id="ARBA00004442"/>
    </source>
</evidence>
<keyword evidence="2 4" id="KW-0472">Membrane</keyword>
<evidence type="ECO:0000259" key="5">
    <source>
        <dbReference type="Pfam" id="PF00593"/>
    </source>
</evidence>
<organism evidence="7 8">
    <name type="scientific">Elizabethkingia anophelis NUHP1</name>
    <dbReference type="NCBI Taxonomy" id="1338011"/>
    <lineage>
        <taxon>Bacteria</taxon>
        <taxon>Pseudomonadati</taxon>
        <taxon>Bacteroidota</taxon>
        <taxon>Flavobacteriia</taxon>
        <taxon>Flavobacteriales</taxon>
        <taxon>Weeksellaceae</taxon>
        <taxon>Elizabethkingia</taxon>
    </lineage>
</organism>
<dbReference type="SUPFAM" id="SSF49464">
    <property type="entry name" value="Carboxypeptidase regulatory domain-like"/>
    <property type="match status" value="1"/>
</dbReference>
<protein>
    <submittedName>
        <fullName evidence="7">TonB-dependent receptor</fullName>
    </submittedName>
</protein>
<keyword evidence="3" id="KW-0998">Cell outer membrane</keyword>
<dbReference type="AlphaFoldDB" id="A0A077EDE6"/>
<name>A0A077EDE6_9FLAO</name>
<dbReference type="PANTHER" id="PTHR40980">
    <property type="entry name" value="PLUG DOMAIN-CONTAINING PROTEIN"/>
    <property type="match status" value="1"/>
</dbReference>
<keyword evidence="7" id="KW-0675">Receptor</keyword>
<evidence type="ECO:0000259" key="6">
    <source>
        <dbReference type="Pfam" id="PF07715"/>
    </source>
</evidence>
<reference evidence="7" key="1">
    <citation type="journal article" date="2013" name="Lancet">
        <title>First case of E anophelis outbreak in an intensive-care unit.</title>
        <authorList>
            <person name="Teo J."/>
            <person name="Tan S.Y."/>
            <person name="Tay M."/>
            <person name="Ding Y."/>
            <person name="Kjelleberg S."/>
            <person name="Givskov M."/>
            <person name="Lin R.T."/>
            <person name="Yang L."/>
        </authorList>
    </citation>
    <scope>NUCLEOTIDE SEQUENCE [LARGE SCALE GENOMIC DNA]</scope>
    <source>
        <strain evidence="7">NUHP1</strain>
    </source>
</reference>
<proteinExistence type="inferred from homology"/>
<evidence type="ECO:0000313" key="7">
    <source>
        <dbReference type="EMBL" id="AIL44199.1"/>
    </source>
</evidence>
<dbReference type="HOGENOM" id="CLU_006935_0_0_10"/>
<keyword evidence="4" id="KW-0798">TonB box</keyword>
<evidence type="ECO:0000256" key="4">
    <source>
        <dbReference type="RuleBase" id="RU003357"/>
    </source>
</evidence>
<dbReference type="Proteomes" id="UP000028933">
    <property type="component" value="Chromosome"/>
</dbReference>
<feature type="domain" description="TonB-dependent receptor-like beta-barrel" evidence="5">
    <location>
        <begin position="588"/>
        <end position="1026"/>
    </location>
</feature>
<evidence type="ECO:0000313" key="8">
    <source>
        <dbReference type="Proteomes" id="UP000028933"/>
    </source>
</evidence>
<evidence type="ECO:0000256" key="3">
    <source>
        <dbReference type="ARBA" id="ARBA00023237"/>
    </source>
</evidence>
<dbReference type="Gene3D" id="2.170.130.10">
    <property type="entry name" value="TonB-dependent receptor, plug domain"/>
    <property type="match status" value="1"/>
</dbReference>
<dbReference type="InterPro" id="IPR037066">
    <property type="entry name" value="Plug_dom_sf"/>
</dbReference>
<dbReference type="InterPro" id="IPR036942">
    <property type="entry name" value="Beta-barrel_TonB_sf"/>
</dbReference>
<dbReference type="Gene3D" id="3.55.50.30">
    <property type="match status" value="1"/>
</dbReference>
<dbReference type="GO" id="GO:0009279">
    <property type="term" value="C:cell outer membrane"/>
    <property type="evidence" value="ECO:0007669"/>
    <property type="project" value="UniProtKB-SubCell"/>
</dbReference>
<dbReference type="STRING" id="1338011.BD94_0424"/>
<sequence>MKKNYQSIVNLKSILLLAGISLVGILPAQSISFASENLTTRLQKISLQTGRNIAFDNTMLQNTNAPSVEGDSKSAEQLIRKSLSGTAFTYRPLGESSFMIVQRNQSLGKGRVSGKILDEVGAPLAGAVISVNPEGITIVTGNNGDFSIELPEGQYTLTIRAKGYSTTILDDVIVKNSETNQVSLSLSPIGKDERIIKEVTISAAKKQNTVSGLLAKQKKAAELSDGISAEQISKTPDNDAGDAIKRITGLSTVDNKFVVVRGMGERWNETALDGVTQPSTDPTRKMFSFDLIPTSVIDNIIVSKTATPDMNANFAGGFVQIVTKDIPTEPFFNFSMGSSYNDISTFKEQLGRKVRKYDYLAFDDGSRDLPIGQVKTLLQLSSENGGNAQTNPELLEQSKLFKNDNFTTYRSNTPLGIQYQASGGTYFNLNHNNSNKLGFVAALSYRNRQEQEEIKNFERGNYRRYFTNKNGDLIERSSRNTGGNYEFNTTWSALFNVGAQLGKNRFTLRNIYSRVFDQRLNRILGWNYDDTSEGTAPSIIEETNRPIFSALLQNKLEGTHQLGKVKWDWAISRTEINRDQKDVTYLNFTNKKIGDEYFYYTMPDVLGNTFKRVPFGRGSYLYNEKDYNWETSFSYPFILGSFKNNLKVGYFGAAKEAIQDFFEVSLNAMRSATGSGGYLTPQELLMAPISVKLDQKNYNPNGFAWVPTWEAGNKFDGKVDQHAPYIMMDNRWNKFRLVWGLKAEYYLYKDIENTAYKTRWSYEGKTDDKKWQFLPSVNFTYTPWNNFNFRLAYSKSVIRPQFSERNKYPYYEPIMGGEIFNMPIISSVANNYDFKAEWYPSPGELISVGLYYKNIDDPVELYRRITPDAANVFTRLNTKNAKVKGVEVDIQKDFSFISESLRNLKFIGNFSINDTKVQVEEPSSVDEDGVSFKNEKGESINKQIAYTDNRPLYGQSPYIFNLGLGYFGDRLGVNILYNKAGKMLNVVSFDEAGKEYLAPYGKADAQISYKLMKNKQLEIKLNVSNIFNEDYIYYNNENSYQFNPPNSDKGRSDVRFQNPVFYKKHATHKEGWSDAYDEKDNVLYRFNVGRRFTLSFTYNF</sequence>
<dbReference type="InterPro" id="IPR000531">
    <property type="entry name" value="Beta-barrel_TonB"/>
</dbReference>
<dbReference type="Gene3D" id="2.40.170.20">
    <property type="entry name" value="TonB-dependent receptor, beta-barrel domain"/>
    <property type="match status" value="1"/>
</dbReference>
<dbReference type="InterPro" id="IPR012910">
    <property type="entry name" value="Plug_dom"/>
</dbReference>
<dbReference type="Pfam" id="PF13620">
    <property type="entry name" value="CarboxypepD_reg"/>
    <property type="match status" value="1"/>
</dbReference>
<comment type="subcellular location">
    <subcellularLocation>
        <location evidence="1 4">Cell outer membrane</location>
    </subcellularLocation>
</comment>
<dbReference type="KEGG" id="eao:BD94_0424"/>
<dbReference type="Pfam" id="PF00593">
    <property type="entry name" value="TonB_dep_Rec_b-barrel"/>
    <property type="match status" value="1"/>
</dbReference>
<dbReference type="Pfam" id="PF07715">
    <property type="entry name" value="Plug"/>
    <property type="match status" value="1"/>
</dbReference>
<gene>
    <name evidence="7" type="ORF">BD94_0424</name>
</gene>
<dbReference type="PANTHER" id="PTHR40980:SF4">
    <property type="entry name" value="TONB-DEPENDENT RECEPTOR-LIKE BETA-BARREL DOMAIN-CONTAINING PROTEIN"/>
    <property type="match status" value="1"/>
</dbReference>
<reference evidence="7" key="2">
    <citation type="journal article" date="2015" name="Genome Biol. Evol.">
        <title>Complete Genome Sequence and Transcriptomic Analysis of the Novel Pathogen Elizabethkingia anophelis in Response to Oxidative Stress.</title>
        <authorList>
            <person name="Li Y."/>
            <person name="Liu Y."/>
            <person name="Chew S.C."/>
            <person name="Tay M."/>
            <person name="Salido M.M."/>
            <person name="Teo J."/>
            <person name="Lauro F.M."/>
            <person name="Givskov M."/>
            <person name="Yang L."/>
        </authorList>
    </citation>
    <scope>NUCLEOTIDE SEQUENCE</scope>
    <source>
        <strain evidence="7">NUHP1</strain>
    </source>
</reference>
<comment type="similarity">
    <text evidence="4">Belongs to the TonB-dependent receptor family.</text>
</comment>
<dbReference type="Gene3D" id="2.60.40.1120">
    <property type="entry name" value="Carboxypeptidase-like, regulatory domain"/>
    <property type="match status" value="1"/>
</dbReference>
<dbReference type="InterPro" id="IPR008969">
    <property type="entry name" value="CarboxyPept-like_regulatory"/>
</dbReference>
<dbReference type="eggNOG" id="COG1629">
    <property type="taxonomic scope" value="Bacteria"/>
</dbReference>
<accession>A0A077EDE6</accession>
<dbReference type="EMBL" id="CP007547">
    <property type="protein sequence ID" value="AIL44199.1"/>
    <property type="molecule type" value="Genomic_DNA"/>
</dbReference>
<dbReference type="SUPFAM" id="SSF56935">
    <property type="entry name" value="Porins"/>
    <property type="match status" value="1"/>
</dbReference>